<dbReference type="OrthoDB" id="9768177at2"/>
<dbReference type="EMBL" id="FOJG01000002">
    <property type="protein sequence ID" value="SEW53431.1"/>
    <property type="molecule type" value="Genomic_DNA"/>
</dbReference>
<feature type="domain" description="TonB-dependent receptor-like beta-barrel" evidence="11">
    <location>
        <begin position="421"/>
        <end position="973"/>
    </location>
</feature>
<keyword evidence="7 8" id="KW-0998">Cell outer membrane</keyword>
<evidence type="ECO:0000313" key="13">
    <source>
        <dbReference type="EMBL" id="SEW53431.1"/>
    </source>
</evidence>
<evidence type="ECO:0000256" key="8">
    <source>
        <dbReference type="PROSITE-ProRule" id="PRU01360"/>
    </source>
</evidence>
<dbReference type="Gene3D" id="2.40.170.20">
    <property type="entry name" value="TonB-dependent receptor, beta-barrel domain"/>
    <property type="match status" value="1"/>
</dbReference>
<dbReference type="PROSITE" id="PS52016">
    <property type="entry name" value="TONB_DEPENDENT_REC_3"/>
    <property type="match status" value="1"/>
</dbReference>
<keyword evidence="2 8" id="KW-0813">Transport</keyword>
<keyword evidence="10" id="KW-0732">Signal</keyword>
<dbReference type="InterPro" id="IPR039426">
    <property type="entry name" value="TonB-dep_rcpt-like"/>
</dbReference>
<dbReference type="NCBIfam" id="TIGR04056">
    <property type="entry name" value="OMP_RagA_SusC"/>
    <property type="match status" value="1"/>
</dbReference>
<organism evidence="13 14">
    <name type="scientific">Chitinophaga arvensicola</name>
    <dbReference type="NCBI Taxonomy" id="29529"/>
    <lineage>
        <taxon>Bacteria</taxon>
        <taxon>Pseudomonadati</taxon>
        <taxon>Bacteroidota</taxon>
        <taxon>Chitinophagia</taxon>
        <taxon>Chitinophagales</taxon>
        <taxon>Chitinophagaceae</taxon>
        <taxon>Chitinophaga</taxon>
    </lineage>
</organism>
<dbReference type="Pfam" id="PF13715">
    <property type="entry name" value="CarbopepD_reg_2"/>
    <property type="match status" value="1"/>
</dbReference>
<proteinExistence type="inferred from homology"/>
<dbReference type="InterPro" id="IPR036942">
    <property type="entry name" value="Beta-barrel_TonB_sf"/>
</dbReference>
<evidence type="ECO:0000256" key="9">
    <source>
        <dbReference type="RuleBase" id="RU003357"/>
    </source>
</evidence>
<comment type="similarity">
    <text evidence="8 9">Belongs to the TonB-dependent receptor family.</text>
</comment>
<dbReference type="SUPFAM" id="SSF49464">
    <property type="entry name" value="Carboxypeptidase regulatory domain-like"/>
    <property type="match status" value="1"/>
</dbReference>
<evidence type="ECO:0000259" key="11">
    <source>
        <dbReference type="Pfam" id="PF00593"/>
    </source>
</evidence>
<dbReference type="AlphaFoldDB" id="A0A1I0SAE0"/>
<evidence type="ECO:0000256" key="4">
    <source>
        <dbReference type="ARBA" id="ARBA00022692"/>
    </source>
</evidence>
<keyword evidence="4 8" id="KW-0812">Transmembrane</keyword>
<dbReference type="Gene3D" id="2.60.40.1120">
    <property type="entry name" value="Carboxypeptidase-like, regulatory domain"/>
    <property type="match status" value="1"/>
</dbReference>
<keyword evidence="14" id="KW-1185">Reference proteome</keyword>
<keyword evidence="3 8" id="KW-1134">Transmembrane beta strand</keyword>
<dbReference type="InterPro" id="IPR000531">
    <property type="entry name" value="Beta-barrel_TonB"/>
</dbReference>
<feature type="chain" id="PRO_5011749826" evidence="10">
    <location>
        <begin position="21"/>
        <end position="1022"/>
    </location>
</feature>
<feature type="signal peptide" evidence="10">
    <location>
        <begin position="1"/>
        <end position="20"/>
    </location>
</feature>
<dbReference type="Pfam" id="PF07715">
    <property type="entry name" value="Plug"/>
    <property type="match status" value="1"/>
</dbReference>
<evidence type="ECO:0000256" key="2">
    <source>
        <dbReference type="ARBA" id="ARBA00022448"/>
    </source>
</evidence>
<comment type="subcellular location">
    <subcellularLocation>
        <location evidence="1 8">Cell outer membrane</location>
        <topology evidence="1 8">Multi-pass membrane protein</topology>
    </subcellularLocation>
</comment>
<keyword evidence="5 9" id="KW-0798">TonB box</keyword>
<reference evidence="14" key="1">
    <citation type="submission" date="2016-10" db="EMBL/GenBank/DDBJ databases">
        <authorList>
            <person name="Varghese N."/>
            <person name="Submissions S."/>
        </authorList>
    </citation>
    <scope>NUCLEOTIDE SEQUENCE [LARGE SCALE GENOMIC DNA]</scope>
    <source>
        <strain evidence="14">DSM 3695</strain>
    </source>
</reference>
<evidence type="ECO:0000256" key="7">
    <source>
        <dbReference type="ARBA" id="ARBA00023237"/>
    </source>
</evidence>
<dbReference type="InterPro" id="IPR023997">
    <property type="entry name" value="TonB-dep_OMP_SusC/RagA_CS"/>
</dbReference>
<sequence length="1022" mass="113357">MKAKLFYVLACLLFSMQAMAQIKISGKVTSAADGTAIPNTTVAVKGTSTGTIANVDGVYTVTVPNQNAVLVFSFTGFGSKEVVVGNQTTINVSLEVQVNTLNDLVVIGYGSVKKSDLTGAVSSLKAERIMDAPVPNISQALQGKIAGVDVNINSSAPGQAAKVRIRGIGSINSFVDPLYVVDGVAGVDGNAINPNDIASIEVLKDASSTAIYGARGANGVIMITTKRGRSGPTQVSYQGDVNVSTLARHLRTLNSDEFVKVYNEAFANATKFDPDHGTWTPTAILDHAHYPLLFDENNKPLYNTNWEKETYKPAVSTSHQLNFQGGTDKLLYSASLGYLDQNGLMINSWFRRYSARATFDDQVKDWLKIGGSLNIVSSTQRLVSDGNGSLNVPRMVTEEVPIVPVRYPDGTWAGNYDIAGLEGGPNPVQIAQNRYTLNNQMHTLGNFYMQFRITKDLEFKTDFGYDQISNKANFYSAGNLPHLSQDQGGVARITNDYNKYWQSENYLTYNKTFKNNNTLNAIAGISFLEYNAQNNLSETQNFLSDYFQWNYQAAGSVRANITSQTQPWSMNSYYARVNYSIKGKYLFTATGRYDGSSKFSKDNQFAFFPSVAAAWRVSEEDFLKNSKTINNLKIRASYGTSGNQEIGLFQSLAQLRPDQVVLNGANQPTLIPGYVGNPDLKWERSNQIDAGLELVMVDNRINLNVDYYNRKTSDLLLAAPIPWSAGMYTPNVYKNVGEVRNTGLEVNLSTINIQKPNFTWSTTFVFATNKNRILTLNDGNADIFPGPNFLGQTNILRVGEPIGSFYGMNRLGTYSTDEAAEAAKHSLLPGDRKYEYDANGNAVYGIIGRAYPKWTGTFSSTFKLKGWDFTFDIRFVQGVNTAAAFKHSTEDRQTLANSLATVLNAWTPENQNTHIAQVRSYKFTQDSHFDTWWVEDGSYIRGQNFTLGYSFPESWLERSHITKFRIYASVQNLFLITKYTGYDPEVDTFNFGYGTNTGFSQNIDFFPYPRPRVWNLGVNVSF</sequence>
<dbReference type="Proteomes" id="UP000199310">
    <property type="component" value="Unassembled WGS sequence"/>
</dbReference>
<gene>
    <name evidence="13" type="ORF">SAMN04488122_5458</name>
</gene>
<dbReference type="InterPro" id="IPR037066">
    <property type="entry name" value="Plug_dom_sf"/>
</dbReference>
<evidence type="ECO:0000256" key="5">
    <source>
        <dbReference type="ARBA" id="ARBA00023077"/>
    </source>
</evidence>
<dbReference type="InterPro" id="IPR008969">
    <property type="entry name" value="CarboxyPept-like_regulatory"/>
</dbReference>
<accession>A0A1I0SAE0</accession>
<dbReference type="Gene3D" id="2.170.130.10">
    <property type="entry name" value="TonB-dependent receptor, plug domain"/>
    <property type="match status" value="1"/>
</dbReference>
<protein>
    <submittedName>
        <fullName evidence="13">TonB-linked outer membrane protein, SusC/RagA family</fullName>
    </submittedName>
</protein>
<feature type="domain" description="TonB-dependent receptor plug" evidence="12">
    <location>
        <begin position="114"/>
        <end position="220"/>
    </location>
</feature>
<dbReference type="SUPFAM" id="SSF56935">
    <property type="entry name" value="Porins"/>
    <property type="match status" value="1"/>
</dbReference>
<evidence type="ECO:0000256" key="3">
    <source>
        <dbReference type="ARBA" id="ARBA00022452"/>
    </source>
</evidence>
<evidence type="ECO:0000256" key="10">
    <source>
        <dbReference type="SAM" id="SignalP"/>
    </source>
</evidence>
<name>A0A1I0SAE0_9BACT</name>
<dbReference type="InterPro" id="IPR012910">
    <property type="entry name" value="Plug_dom"/>
</dbReference>
<evidence type="ECO:0000259" key="12">
    <source>
        <dbReference type="Pfam" id="PF07715"/>
    </source>
</evidence>
<evidence type="ECO:0000256" key="1">
    <source>
        <dbReference type="ARBA" id="ARBA00004571"/>
    </source>
</evidence>
<dbReference type="InterPro" id="IPR023996">
    <property type="entry name" value="TonB-dep_OMP_SusC/RagA"/>
</dbReference>
<dbReference type="NCBIfam" id="TIGR04057">
    <property type="entry name" value="SusC_RagA_signa"/>
    <property type="match status" value="1"/>
</dbReference>
<keyword evidence="6 8" id="KW-0472">Membrane</keyword>
<dbReference type="Pfam" id="PF00593">
    <property type="entry name" value="TonB_dep_Rec_b-barrel"/>
    <property type="match status" value="1"/>
</dbReference>
<evidence type="ECO:0000313" key="14">
    <source>
        <dbReference type="Proteomes" id="UP000199310"/>
    </source>
</evidence>
<evidence type="ECO:0000256" key="6">
    <source>
        <dbReference type="ARBA" id="ARBA00023136"/>
    </source>
</evidence>
<dbReference type="RefSeq" id="WP_089900538.1">
    <property type="nucleotide sequence ID" value="NZ_FOJG01000002.1"/>
</dbReference>
<dbReference type="GO" id="GO:0009279">
    <property type="term" value="C:cell outer membrane"/>
    <property type="evidence" value="ECO:0007669"/>
    <property type="project" value="UniProtKB-SubCell"/>
</dbReference>
<dbReference type="STRING" id="29529.SAMN04488122_5458"/>